<evidence type="ECO:0000313" key="3">
    <source>
        <dbReference type="EMBL" id="KAF0313766.1"/>
    </source>
</evidence>
<evidence type="ECO:0000313" key="4">
    <source>
        <dbReference type="Proteomes" id="UP000440578"/>
    </source>
</evidence>
<dbReference type="InterPro" id="IPR013940">
    <property type="entry name" value="Spo22/ZIP4/TEX11"/>
</dbReference>
<keyword evidence="1" id="KW-0469">Meiosis</keyword>
<comment type="caution">
    <text evidence="3">The sequence shown here is derived from an EMBL/GenBank/DDBJ whole genome shotgun (WGS) entry which is preliminary data.</text>
</comment>
<dbReference type="PANTHER" id="PTHR47083">
    <property type="entry name" value="TESTIS-EXPRESSED PROTEIN 11"/>
    <property type="match status" value="1"/>
</dbReference>
<proteinExistence type="predicted"/>
<protein>
    <recommendedName>
        <fullName evidence="2">Protein ZIP4 homolog</fullName>
    </recommendedName>
</protein>
<sequence length="894" mass="96097">MDGCESPVPPGMEEDAESLVLPALQRCVDELAVVGGAEPSAVLERLQEHLCPALGIPPRSDAAELGQLLVCRLWNLPLRESLGQLTTRLSRRLAAELLLLLAGSAPLPVANATQVLLTAARQCLADGELSRALSLSELALRDLLLRRAAAESQLATFARRADTLRQLAAIEQARFGCLMVRAEALFLREEWQAVDETVREAGGARDASGDQLRYMQRLMFNFGLSRYRQRDWTQAARWLNSSMEVGQGLARSHGPSELRARTLDLLARTHLQAGSAADLRRATQLLQLGFSETPSLTARLLILSCELRRRAAGDPEQPAGTVEHCVRDAADWCRRPAELVRLADLLVQHQCGAQAVPVLRRAAADGWSGDACRRAVHLLLRLERPAEALKALSEYCAQPEHTKDGQTVVGQVAALEERADALMEAGERESAVQLLEKLADLPGVEPETAARLLRNVARCRRDAGELEAAEAALRRSLQLQPGCPAALYLLLQLLLAAGRQQDALQLLPAIDAAPDRTAVARLWRHLCAFSLGRQMAGLYERLLEAAARHLDRAEDCLPLAQCLVRCRIETLETQPVDEGAAEPPDVGPLLAALEMALVTLQRSQVSGGPVADGSAAARWLSDVSWNVAVHGGRDMAPADRGRLFNLCRLFLQAGPGPCQDPAGLALCRTAATMAAAAALEASRQPALTLQEKRAHLGEVLDCVEECRALTSRLGGSSAGWTDRSDVLLYQLEAKAGLGAPELPGLVSASVCDIVSVSDCVSLWCGQAGLGAPELPGLVSALIHRPDSEPATLEAAAALLGSCRPELTARALRAAADLLLRAPQVDWSRVAALQTRYTSLMLDHVDAPELPADRALAAVLAVRDSIRRSEGRYPNMTGSNTEVSTMAAEISYPGH</sequence>
<evidence type="ECO:0000256" key="2">
    <source>
        <dbReference type="ARBA" id="ARBA00031845"/>
    </source>
</evidence>
<dbReference type="SUPFAM" id="SSF48452">
    <property type="entry name" value="TPR-like"/>
    <property type="match status" value="1"/>
</dbReference>
<accession>A0A6A4X255</accession>
<name>A0A6A4X255_AMPAM</name>
<dbReference type="Pfam" id="PF08631">
    <property type="entry name" value="SPO22"/>
    <property type="match status" value="1"/>
</dbReference>
<dbReference type="Proteomes" id="UP000440578">
    <property type="component" value="Unassembled WGS sequence"/>
</dbReference>
<dbReference type="AlphaFoldDB" id="A0A6A4X255"/>
<dbReference type="PANTHER" id="PTHR47083:SF1">
    <property type="entry name" value="TESTIS-EXPRESSED PROTEIN 11"/>
    <property type="match status" value="1"/>
</dbReference>
<reference evidence="3 4" key="1">
    <citation type="submission" date="2019-07" db="EMBL/GenBank/DDBJ databases">
        <title>Draft genome assembly of a fouling barnacle, Amphibalanus amphitrite (Darwin, 1854): The first reference genome for Thecostraca.</title>
        <authorList>
            <person name="Kim W."/>
        </authorList>
    </citation>
    <scope>NUCLEOTIDE SEQUENCE [LARGE SCALE GENOMIC DNA]</scope>
    <source>
        <strain evidence="3">SNU_AA5</strain>
        <tissue evidence="3">Soma without cirri and trophi</tissue>
    </source>
</reference>
<dbReference type="EMBL" id="VIIS01000073">
    <property type="protein sequence ID" value="KAF0313766.1"/>
    <property type="molecule type" value="Genomic_DNA"/>
</dbReference>
<dbReference type="InterPro" id="IPR042861">
    <property type="entry name" value="TEX11"/>
</dbReference>
<dbReference type="Gene3D" id="1.25.40.10">
    <property type="entry name" value="Tetratricopeptide repeat domain"/>
    <property type="match status" value="2"/>
</dbReference>
<dbReference type="GO" id="GO:0051321">
    <property type="term" value="P:meiotic cell cycle"/>
    <property type="evidence" value="ECO:0007669"/>
    <property type="project" value="UniProtKB-KW"/>
</dbReference>
<dbReference type="InterPro" id="IPR011990">
    <property type="entry name" value="TPR-like_helical_dom_sf"/>
</dbReference>
<keyword evidence="4" id="KW-1185">Reference proteome</keyword>
<gene>
    <name evidence="3" type="primary">TEX11</name>
    <name evidence="3" type="ORF">FJT64_015750</name>
</gene>
<evidence type="ECO:0000256" key="1">
    <source>
        <dbReference type="ARBA" id="ARBA00023254"/>
    </source>
</evidence>
<dbReference type="OrthoDB" id="65716at2759"/>
<organism evidence="3 4">
    <name type="scientific">Amphibalanus amphitrite</name>
    <name type="common">Striped barnacle</name>
    <name type="synonym">Balanus amphitrite</name>
    <dbReference type="NCBI Taxonomy" id="1232801"/>
    <lineage>
        <taxon>Eukaryota</taxon>
        <taxon>Metazoa</taxon>
        <taxon>Ecdysozoa</taxon>
        <taxon>Arthropoda</taxon>
        <taxon>Crustacea</taxon>
        <taxon>Multicrustacea</taxon>
        <taxon>Cirripedia</taxon>
        <taxon>Thoracica</taxon>
        <taxon>Thoracicalcarea</taxon>
        <taxon>Balanomorpha</taxon>
        <taxon>Balanoidea</taxon>
        <taxon>Balanidae</taxon>
        <taxon>Amphibalaninae</taxon>
        <taxon>Amphibalanus</taxon>
    </lineage>
</organism>